<dbReference type="SUPFAM" id="SSF102114">
    <property type="entry name" value="Radical SAM enzymes"/>
    <property type="match status" value="1"/>
</dbReference>
<evidence type="ECO:0000313" key="12">
    <source>
        <dbReference type="EMBL" id="MDO7787695.1"/>
    </source>
</evidence>
<dbReference type="Gene3D" id="3.80.30.10">
    <property type="entry name" value="pyruvate-formate lyase- activating enzyme"/>
    <property type="match status" value="1"/>
</dbReference>
<dbReference type="NCBIfam" id="TIGR02494">
    <property type="entry name" value="PFLE_PFLC"/>
    <property type="match status" value="1"/>
</dbReference>
<organism evidence="12 13">
    <name type="scientific">Desulforamulus aquiferis</name>
    <dbReference type="NCBI Taxonomy" id="1397668"/>
    <lineage>
        <taxon>Bacteria</taxon>
        <taxon>Bacillati</taxon>
        <taxon>Bacillota</taxon>
        <taxon>Clostridia</taxon>
        <taxon>Eubacteriales</taxon>
        <taxon>Peptococcaceae</taxon>
        <taxon>Desulforamulus</taxon>
    </lineage>
</organism>
<evidence type="ECO:0000313" key="13">
    <source>
        <dbReference type="Proteomes" id="UP001172911"/>
    </source>
</evidence>
<reference evidence="12" key="1">
    <citation type="journal article" date="2023" name="J. Hazard. Mater.">
        <title>Anaerobic biodegradation of pyrene and benzo[a]pyrene by a new sulfate-reducing Desulforamulus aquiferis strain DSA.</title>
        <authorList>
            <person name="Zhang Z."/>
            <person name="Sun J."/>
            <person name="Gong X."/>
            <person name="Wang C."/>
            <person name="Wang H."/>
        </authorList>
    </citation>
    <scope>NUCLEOTIDE SEQUENCE</scope>
    <source>
        <strain evidence="12">DSA</strain>
    </source>
</reference>
<dbReference type="AlphaFoldDB" id="A0AAW7ZFY4"/>
<dbReference type="GO" id="GO:0051539">
    <property type="term" value="F:4 iron, 4 sulfur cluster binding"/>
    <property type="evidence" value="ECO:0007669"/>
    <property type="project" value="UniProtKB-KW"/>
</dbReference>
<keyword evidence="8" id="KW-0411">Iron-sulfur</keyword>
<dbReference type="InterPro" id="IPR012839">
    <property type="entry name" value="Organic_radical_activase"/>
</dbReference>
<keyword evidence="7" id="KW-0408">Iron</keyword>
<dbReference type="InterPro" id="IPR034457">
    <property type="entry name" value="Organic_radical-activating"/>
</dbReference>
<keyword evidence="13" id="KW-1185">Reference proteome</keyword>
<dbReference type="PANTHER" id="PTHR30352">
    <property type="entry name" value="PYRUVATE FORMATE-LYASE-ACTIVATING ENZYME"/>
    <property type="match status" value="1"/>
</dbReference>
<dbReference type="InterPro" id="IPR007197">
    <property type="entry name" value="rSAM"/>
</dbReference>
<dbReference type="InterPro" id="IPR058240">
    <property type="entry name" value="rSAM_sf"/>
</dbReference>
<dbReference type="Pfam" id="PF04055">
    <property type="entry name" value="Radical_SAM"/>
    <property type="match status" value="1"/>
</dbReference>
<evidence type="ECO:0000256" key="2">
    <source>
        <dbReference type="ARBA" id="ARBA00009777"/>
    </source>
</evidence>
<reference evidence="12" key="2">
    <citation type="submission" date="2023-03" db="EMBL/GenBank/DDBJ databases">
        <authorList>
            <person name="Zhang Z."/>
        </authorList>
    </citation>
    <scope>NUCLEOTIDE SEQUENCE</scope>
    <source>
        <strain evidence="12">DSA</strain>
    </source>
</reference>
<evidence type="ECO:0000256" key="8">
    <source>
        <dbReference type="ARBA" id="ARBA00023014"/>
    </source>
</evidence>
<feature type="domain" description="Radical SAM core" evidence="11">
    <location>
        <begin position="15"/>
        <end position="295"/>
    </location>
</feature>
<evidence type="ECO:0000256" key="1">
    <source>
        <dbReference type="ARBA" id="ARBA00001966"/>
    </source>
</evidence>
<dbReference type="SFLD" id="SFLDS00029">
    <property type="entry name" value="Radical_SAM"/>
    <property type="match status" value="1"/>
</dbReference>
<sequence>MEKATIFNIQKFCVHDGPGIRTTVFFKGCPLNCLWCHNPESQHFQREILYNQEKCTGCGQCLQSCLYQAIRLDGKYLVQEKKKCVLCEACIEHCINNAREVSGKEYSLKEVLNEIERDRPFYEQSGGGVTFSGGEALCQIDFVTELAKLCKKRGISVAIDTCGYVPFESFEKVLPYVDLFLYDLKLMDASLHKKYTGQDNQLILENFRKLSASGGNINLRIPLVEDISSQDINLKATIDFIQGMNISLINLLPYHSIGSNKYTKLNRKYQGESFKAPTEQRLAEISQLFSKKGFNIKIGG</sequence>
<dbReference type="PROSITE" id="PS01087">
    <property type="entry name" value="RADICAL_ACTIVATING"/>
    <property type="match status" value="1"/>
</dbReference>
<dbReference type="InterPro" id="IPR050014">
    <property type="entry name" value="T4HPD_activ_SAM"/>
</dbReference>
<dbReference type="RefSeq" id="WP_304542945.1">
    <property type="nucleotide sequence ID" value="NZ_JARPTC010000015.1"/>
</dbReference>
<evidence type="ECO:0000256" key="7">
    <source>
        <dbReference type="ARBA" id="ARBA00023004"/>
    </source>
</evidence>
<comment type="catalytic activity">
    <reaction evidence="9">
        <text>glycyl-[protein] + reduced [flavodoxin] + S-adenosyl-L-methionine = glycin-2-yl radical-[protein] + semiquinone [flavodoxin] + 5'-deoxyadenosine + L-methionine + H(+)</text>
        <dbReference type="Rhea" id="RHEA:61976"/>
        <dbReference type="Rhea" id="RHEA-COMP:10622"/>
        <dbReference type="Rhea" id="RHEA-COMP:14480"/>
        <dbReference type="Rhea" id="RHEA-COMP:15993"/>
        <dbReference type="Rhea" id="RHEA-COMP:15994"/>
        <dbReference type="ChEBI" id="CHEBI:15378"/>
        <dbReference type="ChEBI" id="CHEBI:17319"/>
        <dbReference type="ChEBI" id="CHEBI:29947"/>
        <dbReference type="ChEBI" id="CHEBI:32722"/>
        <dbReference type="ChEBI" id="CHEBI:57618"/>
        <dbReference type="ChEBI" id="CHEBI:57844"/>
        <dbReference type="ChEBI" id="CHEBI:59789"/>
        <dbReference type="ChEBI" id="CHEBI:140311"/>
    </reaction>
</comment>
<keyword evidence="4" id="KW-0949">S-adenosyl-L-methionine</keyword>
<dbReference type="PANTHER" id="PTHR30352:SF4">
    <property type="entry name" value="PYRUVATE FORMATE-LYASE 2-ACTIVATING ENZYME"/>
    <property type="match status" value="1"/>
</dbReference>
<dbReference type="PROSITE" id="PS51918">
    <property type="entry name" value="RADICAL_SAM"/>
    <property type="match status" value="1"/>
</dbReference>
<accession>A0AAW7ZFY4</accession>
<dbReference type="PIRSF" id="PIRSF000371">
    <property type="entry name" value="PFL_act_enz"/>
    <property type="match status" value="1"/>
</dbReference>
<dbReference type="SFLD" id="SFLDG01118">
    <property type="entry name" value="activating_enzymes__group_2"/>
    <property type="match status" value="1"/>
</dbReference>
<dbReference type="SFLD" id="SFLDG01066">
    <property type="entry name" value="organic_radical-activating_enz"/>
    <property type="match status" value="1"/>
</dbReference>
<dbReference type="InterPro" id="IPR001989">
    <property type="entry name" value="Radical_activat_CS"/>
</dbReference>
<dbReference type="EMBL" id="JARPTC010000015">
    <property type="protein sequence ID" value="MDO7787695.1"/>
    <property type="molecule type" value="Genomic_DNA"/>
</dbReference>
<comment type="caution">
    <text evidence="12">The sequence shown here is derived from an EMBL/GenBank/DDBJ whole genome shotgun (WGS) entry which is preliminary data.</text>
</comment>
<proteinExistence type="inferred from homology"/>
<protein>
    <submittedName>
        <fullName evidence="12">Glycyl-radical enzyme activating protein</fullName>
    </submittedName>
</protein>
<dbReference type="InterPro" id="IPR017896">
    <property type="entry name" value="4Fe4S_Fe-S-bd"/>
</dbReference>
<evidence type="ECO:0000256" key="4">
    <source>
        <dbReference type="ARBA" id="ARBA00022691"/>
    </source>
</evidence>
<keyword evidence="3" id="KW-0004">4Fe-4S</keyword>
<dbReference type="PROSITE" id="PS51379">
    <property type="entry name" value="4FE4S_FER_2"/>
    <property type="match status" value="1"/>
</dbReference>
<comment type="cofactor">
    <cofactor evidence="1">
        <name>[4Fe-4S] cluster</name>
        <dbReference type="ChEBI" id="CHEBI:49883"/>
    </cofactor>
</comment>
<name>A0AAW7ZFY4_9FIRM</name>
<keyword evidence="6" id="KW-0560">Oxidoreductase</keyword>
<evidence type="ECO:0000259" key="10">
    <source>
        <dbReference type="PROSITE" id="PS51379"/>
    </source>
</evidence>
<evidence type="ECO:0000256" key="5">
    <source>
        <dbReference type="ARBA" id="ARBA00022723"/>
    </source>
</evidence>
<dbReference type="InterPro" id="IPR040074">
    <property type="entry name" value="BssD/PflA/YjjW"/>
</dbReference>
<evidence type="ECO:0000256" key="6">
    <source>
        <dbReference type="ARBA" id="ARBA00023002"/>
    </source>
</evidence>
<dbReference type="Proteomes" id="UP001172911">
    <property type="component" value="Unassembled WGS sequence"/>
</dbReference>
<comment type="similarity">
    <text evidence="2">Belongs to the organic radical-activating enzymes family.</text>
</comment>
<evidence type="ECO:0000256" key="9">
    <source>
        <dbReference type="ARBA" id="ARBA00047365"/>
    </source>
</evidence>
<dbReference type="SUPFAM" id="SSF54862">
    <property type="entry name" value="4Fe-4S ferredoxins"/>
    <property type="match status" value="1"/>
</dbReference>
<dbReference type="Gene3D" id="3.30.70.20">
    <property type="match status" value="1"/>
</dbReference>
<feature type="domain" description="4Fe-4S ferredoxin-type" evidence="10">
    <location>
        <begin position="46"/>
        <end position="75"/>
    </location>
</feature>
<dbReference type="GO" id="GO:0046872">
    <property type="term" value="F:metal ion binding"/>
    <property type="evidence" value="ECO:0007669"/>
    <property type="project" value="UniProtKB-KW"/>
</dbReference>
<dbReference type="Pfam" id="PF13353">
    <property type="entry name" value="Fer4_12"/>
    <property type="match status" value="1"/>
</dbReference>
<dbReference type="GO" id="GO:0043364">
    <property type="term" value="F:glycyl-radical enzyme activating activity"/>
    <property type="evidence" value="ECO:0007669"/>
    <property type="project" value="InterPro"/>
</dbReference>
<keyword evidence="5" id="KW-0479">Metal-binding</keyword>
<dbReference type="NCBIfam" id="NF043069">
    <property type="entry name" value="T4HPD_activ_SAM"/>
    <property type="match status" value="1"/>
</dbReference>
<evidence type="ECO:0000256" key="3">
    <source>
        <dbReference type="ARBA" id="ARBA00022485"/>
    </source>
</evidence>
<gene>
    <name evidence="12" type="ORF">P6N53_10745</name>
</gene>
<evidence type="ECO:0000259" key="11">
    <source>
        <dbReference type="PROSITE" id="PS51918"/>
    </source>
</evidence>